<gene>
    <name evidence="2" type="ORF">GCM10023093_00340</name>
</gene>
<comment type="caution">
    <text evidence="2">The sequence shown here is derived from an EMBL/GenBank/DDBJ whole genome shotgun (WGS) entry which is preliminary data.</text>
</comment>
<dbReference type="RefSeq" id="WP_345076676.1">
    <property type="nucleotide sequence ID" value="NZ_BAABFA010000001.1"/>
</dbReference>
<dbReference type="InterPro" id="IPR000595">
    <property type="entry name" value="cNMP-bd_dom"/>
</dbReference>
<organism evidence="2 3">
    <name type="scientific">Nemorincola caseinilytica</name>
    <dbReference type="NCBI Taxonomy" id="2054315"/>
    <lineage>
        <taxon>Bacteria</taxon>
        <taxon>Pseudomonadati</taxon>
        <taxon>Bacteroidota</taxon>
        <taxon>Chitinophagia</taxon>
        <taxon>Chitinophagales</taxon>
        <taxon>Chitinophagaceae</taxon>
        <taxon>Nemorincola</taxon>
    </lineage>
</organism>
<evidence type="ECO:0000259" key="1">
    <source>
        <dbReference type="PROSITE" id="PS50042"/>
    </source>
</evidence>
<evidence type="ECO:0000313" key="2">
    <source>
        <dbReference type="EMBL" id="GAA4459404.1"/>
    </source>
</evidence>
<dbReference type="InterPro" id="IPR018490">
    <property type="entry name" value="cNMP-bd_dom_sf"/>
</dbReference>
<feature type="domain" description="Cyclic nucleotide-binding" evidence="1">
    <location>
        <begin position="29"/>
        <end position="107"/>
    </location>
</feature>
<dbReference type="PROSITE" id="PS50042">
    <property type="entry name" value="CNMP_BINDING_3"/>
    <property type="match status" value="1"/>
</dbReference>
<dbReference type="Proteomes" id="UP001500067">
    <property type="component" value="Unassembled WGS sequence"/>
</dbReference>
<dbReference type="InterPro" id="IPR014710">
    <property type="entry name" value="RmlC-like_jellyroll"/>
</dbReference>
<dbReference type="Gene3D" id="2.60.120.10">
    <property type="entry name" value="Jelly Rolls"/>
    <property type="match status" value="1"/>
</dbReference>
<protein>
    <submittedName>
        <fullName evidence="2">Crp/Fnr family transcriptional regulator</fullName>
    </submittedName>
</protein>
<evidence type="ECO:0000313" key="3">
    <source>
        <dbReference type="Proteomes" id="UP001500067"/>
    </source>
</evidence>
<name>A0ABP8N0X7_9BACT</name>
<dbReference type="SUPFAM" id="SSF51206">
    <property type="entry name" value="cAMP-binding domain-like"/>
    <property type="match status" value="1"/>
</dbReference>
<accession>A0ABP8N0X7</accession>
<reference evidence="3" key="1">
    <citation type="journal article" date="2019" name="Int. J. Syst. Evol. Microbiol.">
        <title>The Global Catalogue of Microorganisms (GCM) 10K type strain sequencing project: providing services to taxonomists for standard genome sequencing and annotation.</title>
        <authorList>
            <consortium name="The Broad Institute Genomics Platform"/>
            <consortium name="The Broad Institute Genome Sequencing Center for Infectious Disease"/>
            <person name="Wu L."/>
            <person name="Ma J."/>
        </authorList>
    </citation>
    <scope>NUCLEOTIDE SEQUENCE [LARGE SCALE GENOMIC DNA]</scope>
    <source>
        <strain evidence="3">JCM 32105</strain>
    </source>
</reference>
<sequence>MNTDILLEEIRKVSDISGDDAAKFLALFKHFSVKKGDHFYRAGEVPRYSPFIAKGCMRKYFINDEGEEHIVFFAEEGWFAGELQCMRTGTRTEMYLQALEDCEILGITLENAEWGLNNIPAYKRWFDITYPLTHNRIIQEATRLKSDTPESLYLRLLKSRPSLILRVPQHHIANYLGIRTETISRVRKKIARSIS</sequence>
<dbReference type="Pfam" id="PF00027">
    <property type="entry name" value="cNMP_binding"/>
    <property type="match status" value="1"/>
</dbReference>
<dbReference type="CDD" id="cd00038">
    <property type="entry name" value="CAP_ED"/>
    <property type="match status" value="1"/>
</dbReference>
<keyword evidence="3" id="KW-1185">Reference proteome</keyword>
<dbReference type="EMBL" id="BAABFA010000001">
    <property type="protein sequence ID" value="GAA4459404.1"/>
    <property type="molecule type" value="Genomic_DNA"/>
</dbReference>
<proteinExistence type="predicted"/>